<dbReference type="InterPro" id="IPR011006">
    <property type="entry name" value="CheY-like_superfamily"/>
</dbReference>
<dbReference type="SUPFAM" id="SSF47384">
    <property type="entry name" value="Homodimeric domain of signal transducing histidine kinase"/>
    <property type="match status" value="1"/>
</dbReference>
<dbReference type="PROSITE" id="PS50110">
    <property type="entry name" value="RESPONSE_REGULATORY"/>
    <property type="match status" value="2"/>
</dbReference>
<evidence type="ECO:0000256" key="3">
    <source>
        <dbReference type="ARBA" id="ARBA00022553"/>
    </source>
</evidence>
<feature type="domain" description="HPt" evidence="8">
    <location>
        <begin position="372"/>
        <end position="473"/>
    </location>
</feature>
<organism evidence="9 10">
    <name type="scientific">Herminiimonas arsenicoxydans</name>
    <dbReference type="NCBI Taxonomy" id="204773"/>
    <lineage>
        <taxon>Bacteria</taxon>
        <taxon>Pseudomonadati</taxon>
        <taxon>Pseudomonadota</taxon>
        <taxon>Betaproteobacteria</taxon>
        <taxon>Burkholderiales</taxon>
        <taxon>Oxalobacteraceae</taxon>
        <taxon>Herminiimonas</taxon>
    </lineage>
</organism>
<gene>
    <name evidence="9" type="ordered locus">HEAR0889</name>
</gene>
<keyword evidence="4" id="KW-0902">Two-component regulatory system</keyword>
<comment type="catalytic activity">
    <reaction evidence="1">
        <text>ATP + protein L-histidine = ADP + protein N-phospho-L-histidine.</text>
        <dbReference type="EC" id="2.7.13.3"/>
    </reaction>
</comment>
<dbReference type="PROSITE" id="PS50894">
    <property type="entry name" value="HPT"/>
    <property type="match status" value="1"/>
</dbReference>
<dbReference type="InterPro" id="IPR001789">
    <property type="entry name" value="Sig_transdc_resp-reg_receiver"/>
</dbReference>
<evidence type="ECO:0000313" key="9">
    <source>
        <dbReference type="EMBL" id="CAL61075.2"/>
    </source>
</evidence>
<feature type="domain" description="Response regulatory" evidence="7">
    <location>
        <begin position="75"/>
        <end position="196"/>
    </location>
</feature>
<dbReference type="EC" id="2.7.13.3" evidence="2"/>
<sequence length="478" mass="52237">MLDHVQHTINTQMNGIIGALEMIRKDDLSSDQCEMINLAQSSADTLLADIGQLLDLKILHPIAHDATRKSLAGMRMMVVGADALVRARIEEELQQHEVRVDGFGLPNAALAALEKAAHSGDPYRIALLKQHIPGIDGETLGTAIGNAKLHRDTLLVLISDEHNRHDAERLTHAGFSAWLPQAAPSSMLINTLDMLCGCIVKKDAPRFVCAGVRLGPENAPLEHLPLFAHCHILVVDDNAVNLQVAQQMLERFGCKIDTAKSGAQALLLSGEQHYDLILMDCQMPQMDGYQTTALLRAAENADTHAIIIGWSAGINRNERDTCLAIGMDDFISKPMRMHALNEMLMRWLHAQPVCSVVTLQQDDELEATQQMFGADFIELAQLFLKDSPKRLTHLQEASVGKDAIAIAKCAHVLCGSSASIGASALAALCRELEIRAKNEELHDAPSHFHAIACEYARIDAKLHSMLNTASHAISPDKH</sequence>
<dbReference type="eggNOG" id="COG0784">
    <property type="taxonomic scope" value="Bacteria"/>
</dbReference>
<dbReference type="eggNOG" id="COG2198">
    <property type="taxonomic scope" value="Bacteria"/>
</dbReference>
<dbReference type="SMART" id="SM00448">
    <property type="entry name" value="REC"/>
    <property type="match status" value="2"/>
</dbReference>
<evidence type="ECO:0000256" key="6">
    <source>
        <dbReference type="PROSITE-ProRule" id="PRU00169"/>
    </source>
</evidence>
<keyword evidence="9" id="KW-0418">Kinase</keyword>
<dbReference type="CDD" id="cd17546">
    <property type="entry name" value="REC_hyHK_CKI1_RcsC-like"/>
    <property type="match status" value="1"/>
</dbReference>
<keyword evidence="10" id="KW-1185">Reference proteome</keyword>
<dbReference type="CDD" id="cd00082">
    <property type="entry name" value="HisKA"/>
    <property type="match status" value="1"/>
</dbReference>
<dbReference type="Gene3D" id="3.40.50.2300">
    <property type="match status" value="2"/>
</dbReference>
<dbReference type="Gene3D" id="1.20.120.160">
    <property type="entry name" value="HPT domain"/>
    <property type="match status" value="1"/>
</dbReference>
<dbReference type="PANTHER" id="PTHR45339:SF3">
    <property type="entry name" value="HISTIDINE KINASE"/>
    <property type="match status" value="1"/>
</dbReference>
<reference evidence="9 10" key="1">
    <citation type="journal article" date="2007" name="PLoS Genet.">
        <title>A tale of two oxidation states: bacterial colonization of arsenic-rich environments.</title>
        <authorList>
            <person name="Muller D."/>
            <person name="Medigue C."/>
            <person name="Koechler S."/>
            <person name="Barbe V."/>
            <person name="Barakat M."/>
            <person name="Talla E."/>
            <person name="Bonnefoy V."/>
            <person name="Krin E."/>
            <person name="Arsene-Ploetze F."/>
            <person name="Carapito C."/>
            <person name="Chandler M."/>
            <person name="Cournoyer B."/>
            <person name="Cruveiller S."/>
            <person name="Dossat C."/>
            <person name="Duval S."/>
            <person name="Heymann M."/>
            <person name="Leize E."/>
            <person name="Lieutaud A."/>
            <person name="Lievremont D."/>
            <person name="Makita Y."/>
            <person name="Mangenot S."/>
            <person name="Nitschke W."/>
            <person name="Ortet P."/>
            <person name="Perdrial N."/>
            <person name="Schoepp B."/>
            <person name="Siguier N."/>
            <person name="Simeonova D.D."/>
            <person name="Rouy Z."/>
            <person name="Segurens B."/>
            <person name="Turlin E."/>
            <person name="Vallenet D."/>
            <person name="Van Dorsselaer A."/>
            <person name="Weiss S."/>
            <person name="Weissenbach J."/>
            <person name="Lett M.C."/>
            <person name="Danchin A."/>
            <person name="Bertin P.N."/>
        </authorList>
    </citation>
    <scope>NUCLEOTIDE SEQUENCE [LARGE SCALE GENOMIC DNA]</scope>
    <source>
        <strain evidence="10">ULPAs1</strain>
    </source>
</reference>
<evidence type="ECO:0000259" key="7">
    <source>
        <dbReference type="PROSITE" id="PS50110"/>
    </source>
</evidence>
<feature type="modified residue" description="Phosphohistidine" evidence="5">
    <location>
        <position position="411"/>
    </location>
</feature>
<comment type="caution">
    <text evidence="6">Lacks conserved residue(s) required for the propagation of feature annotation.</text>
</comment>
<dbReference type="GO" id="GO:0005886">
    <property type="term" value="C:plasma membrane"/>
    <property type="evidence" value="ECO:0007669"/>
    <property type="project" value="UniProtKB-SubCell"/>
</dbReference>
<dbReference type="SMART" id="SM00073">
    <property type="entry name" value="HPT"/>
    <property type="match status" value="1"/>
</dbReference>
<dbReference type="HOGENOM" id="CLU_570823_0_0_4"/>
<dbReference type="AlphaFoldDB" id="A4G3I8"/>
<dbReference type="InterPro" id="IPR008207">
    <property type="entry name" value="Sig_transdc_His_kin_Hpt_dom"/>
</dbReference>
<dbReference type="Pfam" id="PF00072">
    <property type="entry name" value="Response_reg"/>
    <property type="match status" value="1"/>
</dbReference>
<dbReference type="Pfam" id="PF01627">
    <property type="entry name" value="Hpt"/>
    <property type="match status" value="1"/>
</dbReference>
<dbReference type="PANTHER" id="PTHR45339">
    <property type="entry name" value="HYBRID SIGNAL TRANSDUCTION HISTIDINE KINASE J"/>
    <property type="match status" value="1"/>
</dbReference>
<protein>
    <recommendedName>
        <fullName evidence="2">histidine kinase</fullName>
        <ecNumber evidence="2">2.7.13.3</ecNumber>
    </recommendedName>
</protein>
<evidence type="ECO:0000259" key="8">
    <source>
        <dbReference type="PROSITE" id="PS50894"/>
    </source>
</evidence>
<dbReference type="InterPro" id="IPR003661">
    <property type="entry name" value="HisK_dim/P_dom"/>
</dbReference>
<evidence type="ECO:0000256" key="5">
    <source>
        <dbReference type="PROSITE-ProRule" id="PRU00110"/>
    </source>
</evidence>
<dbReference type="STRING" id="204773.HEAR0889"/>
<dbReference type="InterPro" id="IPR036641">
    <property type="entry name" value="HPT_dom_sf"/>
</dbReference>
<keyword evidence="3 6" id="KW-0597">Phosphoprotein</keyword>
<dbReference type="GO" id="GO:0000155">
    <property type="term" value="F:phosphorelay sensor kinase activity"/>
    <property type="evidence" value="ECO:0007669"/>
    <property type="project" value="InterPro"/>
</dbReference>
<feature type="domain" description="Response regulatory" evidence="7">
    <location>
        <begin position="231"/>
        <end position="348"/>
    </location>
</feature>
<dbReference type="Pfam" id="PF00512">
    <property type="entry name" value="HisKA"/>
    <property type="match status" value="1"/>
</dbReference>
<dbReference type="Proteomes" id="UP000006697">
    <property type="component" value="Chromosome"/>
</dbReference>
<dbReference type="SUPFAM" id="SSF52172">
    <property type="entry name" value="CheY-like"/>
    <property type="match status" value="2"/>
</dbReference>
<evidence type="ECO:0000256" key="1">
    <source>
        <dbReference type="ARBA" id="ARBA00000085"/>
    </source>
</evidence>
<keyword evidence="9" id="KW-0808">Transferase</keyword>
<dbReference type="Gene3D" id="1.10.287.130">
    <property type="match status" value="1"/>
</dbReference>
<evidence type="ECO:0000313" key="10">
    <source>
        <dbReference type="Proteomes" id="UP000006697"/>
    </source>
</evidence>
<dbReference type="EMBL" id="CU207211">
    <property type="protein sequence ID" value="CAL61075.2"/>
    <property type="molecule type" value="Genomic_DNA"/>
</dbReference>
<name>A4G3I8_HERAR</name>
<evidence type="ECO:0000256" key="4">
    <source>
        <dbReference type="ARBA" id="ARBA00023012"/>
    </source>
</evidence>
<dbReference type="KEGG" id="har:HEAR0889"/>
<dbReference type="SUPFAM" id="SSF47226">
    <property type="entry name" value="Histidine-containing phosphotransfer domain, HPT domain"/>
    <property type="match status" value="1"/>
</dbReference>
<proteinExistence type="predicted"/>
<accession>A4G3I8</accession>
<evidence type="ECO:0000256" key="2">
    <source>
        <dbReference type="ARBA" id="ARBA00012438"/>
    </source>
</evidence>
<feature type="modified residue" description="4-aspartylphosphate" evidence="6">
    <location>
        <position position="280"/>
    </location>
</feature>
<dbReference type="InterPro" id="IPR036097">
    <property type="entry name" value="HisK_dim/P_sf"/>
</dbReference>
<dbReference type="GO" id="GO:0005524">
    <property type="term" value="F:ATP binding"/>
    <property type="evidence" value="ECO:0007669"/>
    <property type="project" value="UniProtKB-KW"/>
</dbReference>